<dbReference type="AlphaFoldDB" id="A0AAY4ACA8"/>
<dbReference type="PANTHER" id="PTHR19367">
    <property type="entry name" value="T-CELL RECEPTOR ALPHA CHAIN V REGION"/>
    <property type="match status" value="1"/>
</dbReference>
<keyword evidence="2" id="KW-1064">Adaptive immunity</keyword>
<dbReference type="Pfam" id="PF07686">
    <property type="entry name" value="V-set"/>
    <property type="match status" value="1"/>
</dbReference>
<dbReference type="InterPro" id="IPR036179">
    <property type="entry name" value="Ig-like_dom_sf"/>
</dbReference>
<keyword evidence="3" id="KW-0675">Receptor</keyword>
<dbReference type="SUPFAM" id="SSF48726">
    <property type="entry name" value="Immunoglobulin"/>
    <property type="match status" value="1"/>
</dbReference>
<reference evidence="6" key="3">
    <citation type="submission" date="2025-09" db="UniProtKB">
        <authorList>
            <consortium name="Ensembl"/>
        </authorList>
    </citation>
    <scope>IDENTIFICATION</scope>
</reference>
<evidence type="ECO:0000256" key="3">
    <source>
        <dbReference type="ARBA" id="ARBA00023170"/>
    </source>
</evidence>
<keyword evidence="4" id="KW-0393">Immunoglobulin domain</keyword>
<accession>A0AAY4ACA8</accession>
<sequence length="134" mass="15292">MGLRLKINLIFSAWTTEESIMPVSSKEVFKDGDPVTMSCTYEGSITTDSLLWYRQYPRSKPEFLYLRNEADFKQEASPPVPGLSVHLSEEKNRVFLNISSAALSDSALFISSLLWTDRKKKRNLQTSVMYGVKM</sequence>
<protein>
    <submittedName>
        <fullName evidence="6">Si:ch211-106g8.54</fullName>
    </submittedName>
</protein>
<dbReference type="GeneTree" id="ENSGT01140000282758"/>
<keyword evidence="7" id="KW-1185">Reference proteome</keyword>
<dbReference type="Proteomes" id="UP000694580">
    <property type="component" value="Chromosome 4"/>
</dbReference>
<evidence type="ECO:0000256" key="1">
    <source>
        <dbReference type="ARBA" id="ARBA00022729"/>
    </source>
</evidence>
<evidence type="ECO:0000313" key="7">
    <source>
        <dbReference type="Proteomes" id="UP000694580"/>
    </source>
</evidence>
<feature type="domain" description="Immunoglobulin V-set" evidence="5">
    <location>
        <begin position="32"/>
        <end position="109"/>
    </location>
</feature>
<evidence type="ECO:0000259" key="5">
    <source>
        <dbReference type="Pfam" id="PF07686"/>
    </source>
</evidence>
<evidence type="ECO:0000256" key="4">
    <source>
        <dbReference type="ARBA" id="ARBA00023319"/>
    </source>
</evidence>
<dbReference type="InterPro" id="IPR051287">
    <property type="entry name" value="TCR_variable_region"/>
</dbReference>
<evidence type="ECO:0000313" key="6">
    <source>
        <dbReference type="Ensembl" id="ENSDCDP00010006688.1"/>
    </source>
</evidence>
<keyword evidence="2" id="KW-0391">Immunity</keyword>
<evidence type="ECO:0000256" key="2">
    <source>
        <dbReference type="ARBA" id="ARBA00023130"/>
    </source>
</evidence>
<dbReference type="Gene3D" id="2.60.40.10">
    <property type="entry name" value="Immunoglobulins"/>
    <property type="match status" value="1"/>
</dbReference>
<dbReference type="Ensembl" id="ENSDCDT00010006913.1">
    <property type="protein sequence ID" value="ENSDCDP00010006688.1"/>
    <property type="gene ID" value="ENSDCDG00010002869.1"/>
</dbReference>
<dbReference type="GO" id="GO:0002250">
    <property type="term" value="P:adaptive immune response"/>
    <property type="evidence" value="ECO:0007669"/>
    <property type="project" value="UniProtKB-KW"/>
</dbReference>
<name>A0AAY4ACA8_9TELE</name>
<dbReference type="InterPro" id="IPR013106">
    <property type="entry name" value="Ig_V-set"/>
</dbReference>
<keyword evidence="1" id="KW-0732">Signal</keyword>
<reference evidence="6" key="2">
    <citation type="submission" date="2025-08" db="UniProtKB">
        <authorList>
            <consortium name="Ensembl"/>
        </authorList>
    </citation>
    <scope>IDENTIFICATION</scope>
</reference>
<proteinExistence type="predicted"/>
<dbReference type="InterPro" id="IPR013783">
    <property type="entry name" value="Ig-like_fold"/>
</dbReference>
<reference evidence="6 7" key="1">
    <citation type="submission" date="2020-06" db="EMBL/GenBank/DDBJ databases">
        <authorList>
            <consortium name="Wellcome Sanger Institute Data Sharing"/>
        </authorList>
    </citation>
    <scope>NUCLEOTIDE SEQUENCE [LARGE SCALE GENOMIC DNA]</scope>
</reference>
<organism evidence="6 7">
    <name type="scientific">Denticeps clupeoides</name>
    <name type="common">denticle herring</name>
    <dbReference type="NCBI Taxonomy" id="299321"/>
    <lineage>
        <taxon>Eukaryota</taxon>
        <taxon>Metazoa</taxon>
        <taxon>Chordata</taxon>
        <taxon>Craniata</taxon>
        <taxon>Vertebrata</taxon>
        <taxon>Euteleostomi</taxon>
        <taxon>Actinopterygii</taxon>
        <taxon>Neopterygii</taxon>
        <taxon>Teleostei</taxon>
        <taxon>Clupei</taxon>
        <taxon>Clupeiformes</taxon>
        <taxon>Denticipitoidei</taxon>
        <taxon>Denticipitidae</taxon>
        <taxon>Denticeps</taxon>
    </lineage>
</organism>
<dbReference type="PANTHER" id="PTHR19367:SF18">
    <property type="entry name" value="T CELL RECEPTOR ALPHA VARIABLE 16"/>
    <property type="match status" value="1"/>
</dbReference>